<gene>
    <name evidence="2" type="ORF">GSOID_T00023614001</name>
</gene>
<evidence type="ECO:0000256" key="1">
    <source>
        <dbReference type="SAM" id="MobiDB-lite"/>
    </source>
</evidence>
<dbReference type="Proteomes" id="UP000011014">
    <property type="component" value="Unassembled WGS sequence"/>
</dbReference>
<sequence length="68" mass="7400">MEVDETNSKADDQANLIPTMNDIPSDEKFDETSSSETSQPHSSGYNSHGDASEEPLPLGVIDNFVEQT</sequence>
<accession>E4Z1F8</accession>
<protein>
    <submittedName>
        <fullName evidence="2">Uncharacterized protein</fullName>
    </submittedName>
</protein>
<feature type="compositionally biased region" description="Basic and acidic residues" evidence="1">
    <location>
        <begin position="1"/>
        <end position="12"/>
    </location>
</feature>
<proteinExistence type="predicted"/>
<dbReference type="EMBL" id="FN656488">
    <property type="protein sequence ID" value="CBY41536.1"/>
    <property type="molecule type" value="Genomic_DNA"/>
</dbReference>
<name>E4Z1F8_OIKDI</name>
<reference evidence="2" key="1">
    <citation type="journal article" date="2010" name="Science">
        <title>Plasticity of animal genome architecture unmasked by rapid evolution of a pelagic tunicate.</title>
        <authorList>
            <person name="Denoeud F."/>
            <person name="Henriet S."/>
            <person name="Mungpakdee S."/>
            <person name="Aury J.M."/>
            <person name="Da Silva C."/>
            <person name="Brinkmann H."/>
            <person name="Mikhaleva J."/>
            <person name="Olsen L.C."/>
            <person name="Jubin C."/>
            <person name="Canestro C."/>
            <person name="Bouquet J.M."/>
            <person name="Danks G."/>
            <person name="Poulain J."/>
            <person name="Campsteijn C."/>
            <person name="Adamski M."/>
            <person name="Cross I."/>
            <person name="Yadetie F."/>
            <person name="Muffato M."/>
            <person name="Louis A."/>
            <person name="Butcher S."/>
            <person name="Tsagkogeorga G."/>
            <person name="Konrad A."/>
            <person name="Singh S."/>
            <person name="Jensen M.F."/>
            <person name="Cong E.H."/>
            <person name="Eikeseth-Otteraa H."/>
            <person name="Noel B."/>
            <person name="Anthouard V."/>
            <person name="Porcel B.M."/>
            <person name="Kachouri-Lafond R."/>
            <person name="Nishino A."/>
            <person name="Ugolini M."/>
            <person name="Chourrout P."/>
            <person name="Nishida H."/>
            <person name="Aasland R."/>
            <person name="Huzurbazar S."/>
            <person name="Westhof E."/>
            <person name="Delsuc F."/>
            <person name="Lehrach H."/>
            <person name="Reinhardt R."/>
            <person name="Weissenbach J."/>
            <person name="Roy S.W."/>
            <person name="Artiguenave F."/>
            <person name="Postlethwait J.H."/>
            <person name="Manak J.R."/>
            <person name="Thompson E.M."/>
            <person name="Jaillon O."/>
            <person name="Du Pasquier L."/>
            <person name="Boudinot P."/>
            <person name="Liberles D.A."/>
            <person name="Volff J.N."/>
            <person name="Philippe H."/>
            <person name="Lenhard B."/>
            <person name="Roest Crollius H."/>
            <person name="Wincker P."/>
            <person name="Chourrout D."/>
        </authorList>
    </citation>
    <scope>NUCLEOTIDE SEQUENCE [LARGE SCALE GENOMIC DNA]</scope>
</reference>
<evidence type="ECO:0000313" key="2">
    <source>
        <dbReference type="EMBL" id="CBY41536.1"/>
    </source>
</evidence>
<organism evidence="2">
    <name type="scientific">Oikopleura dioica</name>
    <name type="common">Tunicate</name>
    <dbReference type="NCBI Taxonomy" id="34765"/>
    <lineage>
        <taxon>Eukaryota</taxon>
        <taxon>Metazoa</taxon>
        <taxon>Chordata</taxon>
        <taxon>Tunicata</taxon>
        <taxon>Appendicularia</taxon>
        <taxon>Copelata</taxon>
        <taxon>Oikopleuridae</taxon>
        <taxon>Oikopleura</taxon>
    </lineage>
</organism>
<feature type="region of interest" description="Disordered" evidence="1">
    <location>
        <begin position="1"/>
        <end position="68"/>
    </location>
</feature>
<feature type="non-terminal residue" evidence="2">
    <location>
        <position position="68"/>
    </location>
</feature>
<dbReference type="AlphaFoldDB" id="E4Z1F8"/>